<dbReference type="AlphaFoldDB" id="A0A843WDE1"/>
<evidence type="ECO:0000313" key="1">
    <source>
        <dbReference type="EMBL" id="MQM07659.1"/>
    </source>
</evidence>
<name>A0A843WDE1_COLES</name>
<accession>A0A843WDE1</accession>
<sequence length="177" mass="20613">MQNFNDQCTGKYAAPFKKLLRKILQRISYAVTEQEYQDAMIAMELNSTDGKEYGCFEMMLTTGPMLVSRDKGSPLQLHKFGELYSNLAESFNNWIHGARSLPILQMVEKIRVQMIEMDTKRKIDAALWDTPYCPKVQKIIERNLQERRSLAIRHSDGIKFEVIESMKTYIVDLHEQT</sequence>
<dbReference type="Proteomes" id="UP000652761">
    <property type="component" value="Unassembled WGS sequence"/>
</dbReference>
<dbReference type="OrthoDB" id="1346436at2759"/>
<proteinExistence type="predicted"/>
<protein>
    <submittedName>
        <fullName evidence="1">Uncharacterized protein</fullName>
    </submittedName>
</protein>
<organism evidence="1 2">
    <name type="scientific">Colocasia esculenta</name>
    <name type="common">Wild taro</name>
    <name type="synonym">Arum esculentum</name>
    <dbReference type="NCBI Taxonomy" id="4460"/>
    <lineage>
        <taxon>Eukaryota</taxon>
        <taxon>Viridiplantae</taxon>
        <taxon>Streptophyta</taxon>
        <taxon>Embryophyta</taxon>
        <taxon>Tracheophyta</taxon>
        <taxon>Spermatophyta</taxon>
        <taxon>Magnoliopsida</taxon>
        <taxon>Liliopsida</taxon>
        <taxon>Araceae</taxon>
        <taxon>Aroideae</taxon>
        <taxon>Colocasieae</taxon>
        <taxon>Colocasia</taxon>
    </lineage>
</organism>
<dbReference type="EMBL" id="NMUH01003925">
    <property type="protein sequence ID" value="MQM07659.1"/>
    <property type="molecule type" value="Genomic_DNA"/>
</dbReference>
<evidence type="ECO:0000313" key="2">
    <source>
        <dbReference type="Proteomes" id="UP000652761"/>
    </source>
</evidence>
<reference evidence="1" key="1">
    <citation type="submission" date="2017-07" db="EMBL/GenBank/DDBJ databases">
        <title>Taro Niue Genome Assembly and Annotation.</title>
        <authorList>
            <person name="Atibalentja N."/>
            <person name="Keating K."/>
            <person name="Fields C.J."/>
        </authorList>
    </citation>
    <scope>NUCLEOTIDE SEQUENCE</scope>
    <source>
        <strain evidence="1">Niue_2</strain>
        <tissue evidence="1">Leaf</tissue>
    </source>
</reference>
<comment type="caution">
    <text evidence="1">The sequence shown here is derived from an EMBL/GenBank/DDBJ whole genome shotgun (WGS) entry which is preliminary data.</text>
</comment>
<gene>
    <name evidence="1" type="ORF">Taro_040501</name>
</gene>
<keyword evidence="2" id="KW-1185">Reference proteome</keyword>